<proteinExistence type="predicted"/>
<organism evidence="1 2">
    <name type="scientific">Lacrimispora algidixylanolytica</name>
    <dbReference type="NCBI Taxonomy" id="94868"/>
    <lineage>
        <taxon>Bacteria</taxon>
        <taxon>Bacillati</taxon>
        <taxon>Bacillota</taxon>
        <taxon>Clostridia</taxon>
        <taxon>Lachnospirales</taxon>
        <taxon>Lachnospiraceae</taxon>
        <taxon>Lacrimispora</taxon>
    </lineage>
</organism>
<dbReference type="AlphaFoldDB" id="A0A419SYN7"/>
<evidence type="ECO:0008006" key="3">
    <source>
        <dbReference type="Google" id="ProtNLM"/>
    </source>
</evidence>
<dbReference type="RefSeq" id="WP_120197958.1">
    <property type="nucleotide sequence ID" value="NZ_MCIA01000031.1"/>
</dbReference>
<dbReference type="EMBL" id="MCIA01000031">
    <property type="protein sequence ID" value="RKD30377.1"/>
    <property type="molecule type" value="Genomic_DNA"/>
</dbReference>
<dbReference type="InterPro" id="IPR001646">
    <property type="entry name" value="5peptide_repeat"/>
</dbReference>
<keyword evidence="2" id="KW-1185">Reference proteome</keyword>
<dbReference type="PANTHER" id="PTHR14136">
    <property type="entry name" value="BTB_POZ DOMAIN-CONTAINING PROTEIN KCTD9"/>
    <property type="match status" value="1"/>
</dbReference>
<dbReference type="PANTHER" id="PTHR14136:SF21">
    <property type="entry name" value="BTB DOMAIN-CONTAINING PROTEIN"/>
    <property type="match status" value="1"/>
</dbReference>
<accession>A0A419SYN7</accession>
<dbReference type="Proteomes" id="UP000284277">
    <property type="component" value="Unassembled WGS sequence"/>
</dbReference>
<comment type="caution">
    <text evidence="1">The sequence shown here is derived from an EMBL/GenBank/DDBJ whole genome shotgun (WGS) entry which is preliminary data.</text>
</comment>
<evidence type="ECO:0000313" key="1">
    <source>
        <dbReference type="EMBL" id="RKD30377.1"/>
    </source>
</evidence>
<reference evidence="1 2" key="1">
    <citation type="submission" date="2016-08" db="EMBL/GenBank/DDBJ databases">
        <title>A new outlook on sporulation: Clostridium algidixylanolyticum.</title>
        <authorList>
            <person name="Poppleton D.I."/>
            <person name="Gribaldo S."/>
        </authorList>
    </citation>
    <scope>NUCLEOTIDE SEQUENCE [LARGE SCALE GENOMIC DNA]</scope>
    <source>
        <strain evidence="1 2">SPL73</strain>
    </source>
</reference>
<gene>
    <name evidence="1" type="ORF">BET01_07250</name>
</gene>
<protein>
    <recommendedName>
        <fullName evidence="3">Low-complexity protein</fullName>
    </recommendedName>
</protein>
<dbReference type="Pfam" id="PF00805">
    <property type="entry name" value="Pentapeptide"/>
    <property type="match status" value="2"/>
</dbReference>
<sequence>MEKKAFCNFRDKNINPILSEVKLEAETVFQDRKDEFRIHFVKEFTKACEAYIKVAPDIVPGYIMFHLLRTDLVRGIYRCPMVFYDRGWYFHEGVRGGELQLGGILGLYGKLWDNLCQRAKRYVGKVTMPEVDWVMQEMVGFFYGYLKELVLYSIGEATETEIYLTMRKEKDLQIRTGEYMEPGDVVYQEQPPKGLDEIRKRLFDHQEEIYLFEDYKGLELNDLSLLCHDFHYSDFRWSSLKNTNFNMSRLIGSRFGFCNMEGAVLSGCLLHNTDFTGAKLMNTDFSYGLSDHGKSEIEPWKQEGYVGSSFRNCNLRGASFFRGVFMGTDFRDAILEGCNFKEAVLYESRFTKKQISEANLSRDQLEQILLEV</sequence>
<dbReference type="OrthoDB" id="1677243at2"/>
<name>A0A419SYN7_9FIRM</name>
<evidence type="ECO:0000313" key="2">
    <source>
        <dbReference type="Proteomes" id="UP000284277"/>
    </source>
</evidence>
<dbReference type="InterPro" id="IPR051082">
    <property type="entry name" value="Pentapeptide-BTB/POZ_domain"/>
</dbReference>
<dbReference type="SUPFAM" id="SSF141571">
    <property type="entry name" value="Pentapeptide repeat-like"/>
    <property type="match status" value="1"/>
</dbReference>
<dbReference type="Gene3D" id="2.160.20.80">
    <property type="entry name" value="E3 ubiquitin-protein ligase SopA"/>
    <property type="match status" value="1"/>
</dbReference>